<keyword evidence="4 11" id="KW-0812">Transmembrane</keyword>
<keyword evidence="5" id="KW-0547">Nucleotide-binding</keyword>
<dbReference type="GO" id="GO:0005524">
    <property type="term" value="F:ATP binding"/>
    <property type="evidence" value="ECO:0007669"/>
    <property type="project" value="UniProtKB-KW"/>
</dbReference>
<protein>
    <submittedName>
        <fullName evidence="14">ABC transporter ATP-binding protein</fullName>
    </submittedName>
</protein>
<dbReference type="InterPro" id="IPR011527">
    <property type="entry name" value="ABC1_TM_dom"/>
</dbReference>
<dbReference type="PROSITE" id="PS50893">
    <property type="entry name" value="ABC_TRANSPORTER_2"/>
    <property type="match status" value="1"/>
</dbReference>
<dbReference type="EMBL" id="JAVRES010000001">
    <property type="protein sequence ID" value="MDT0433441.1"/>
    <property type="molecule type" value="Genomic_DNA"/>
</dbReference>
<proteinExistence type="inferred from homology"/>
<keyword evidence="15" id="KW-1185">Reference proteome</keyword>
<evidence type="ECO:0000256" key="8">
    <source>
        <dbReference type="ARBA" id="ARBA00023136"/>
    </source>
</evidence>
<dbReference type="RefSeq" id="WP_237549154.1">
    <property type="nucleotide sequence ID" value="NZ_JAVRES010000001.1"/>
</dbReference>
<gene>
    <name evidence="14" type="ORF">RM877_01970</name>
</gene>
<comment type="caution">
    <text evidence="14">The sequence shown here is derived from an EMBL/GenBank/DDBJ whole genome shotgun (WGS) entry which is preliminary data.</text>
</comment>
<dbReference type="GO" id="GO:0005886">
    <property type="term" value="C:plasma membrane"/>
    <property type="evidence" value="ECO:0007669"/>
    <property type="project" value="UniProtKB-SubCell"/>
</dbReference>
<dbReference type="PANTHER" id="PTHR43394">
    <property type="entry name" value="ATP-DEPENDENT PERMEASE MDL1, MITOCHONDRIAL"/>
    <property type="match status" value="1"/>
</dbReference>
<dbReference type="InterPro" id="IPR003593">
    <property type="entry name" value="AAA+_ATPase"/>
</dbReference>
<comment type="subcellular location">
    <subcellularLocation>
        <location evidence="1">Cell membrane</location>
        <topology evidence="1">Multi-pass membrane protein</topology>
    </subcellularLocation>
</comment>
<evidence type="ECO:0000256" key="11">
    <source>
        <dbReference type="SAM" id="Phobius"/>
    </source>
</evidence>
<feature type="compositionally biased region" description="Gly residues" evidence="10">
    <location>
        <begin position="627"/>
        <end position="646"/>
    </location>
</feature>
<dbReference type="FunFam" id="3.40.50.300:FF:000299">
    <property type="entry name" value="ABC transporter ATP-binding protein/permease"/>
    <property type="match status" value="1"/>
</dbReference>
<keyword evidence="6 14" id="KW-0067">ATP-binding</keyword>
<keyword evidence="2" id="KW-0813">Transport</keyword>
<evidence type="ECO:0000259" key="12">
    <source>
        <dbReference type="PROSITE" id="PS50893"/>
    </source>
</evidence>
<evidence type="ECO:0000259" key="13">
    <source>
        <dbReference type="PROSITE" id="PS50929"/>
    </source>
</evidence>
<name>A0ABD5EFI4_9ACTN</name>
<feature type="domain" description="ABC transporter" evidence="12">
    <location>
        <begin position="375"/>
        <end position="613"/>
    </location>
</feature>
<evidence type="ECO:0000256" key="9">
    <source>
        <dbReference type="ARBA" id="ARBA00061644"/>
    </source>
</evidence>
<dbReference type="InterPro" id="IPR017871">
    <property type="entry name" value="ABC_transporter-like_CS"/>
</dbReference>
<dbReference type="AlphaFoldDB" id="A0ABD5EFI4"/>
<dbReference type="Gene3D" id="1.20.1560.10">
    <property type="entry name" value="ABC transporter type 1, transmembrane domain"/>
    <property type="match status" value="1"/>
</dbReference>
<dbReference type="CDD" id="cd18550">
    <property type="entry name" value="ABC_6TM_exporter_like"/>
    <property type="match status" value="1"/>
</dbReference>
<dbReference type="InterPro" id="IPR036640">
    <property type="entry name" value="ABC1_TM_sf"/>
</dbReference>
<dbReference type="Pfam" id="PF00005">
    <property type="entry name" value="ABC_tran"/>
    <property type="match status" value="1"/>
</dbReference>
<feature type="transmembrane region" description="Helical" evidence="11">
    <location>
        <begin position="177"/>
        <end position="196"/>
    </location>
</feature>
<reference evidence="15" key="1">
    <citation type="submission" date="2023-07" db="EMBL/GenBank/DDBJ databases">
        <title>30 novel species of actinomycetes from the DSMZ collection.</title>
        <authorList>
            <person name="Nouioui I."/>
        </authorList>
    </citation>
    <scope>NUCLEOTIDE SEQUENCE [LARGE SCALE GENOMIC DNA]</scope>
    <source>
        <strain evidence="15">DSM 41981</strain>
    </source>
</reference>
<evidence type="ECO:0000256" key="7">
    <source>
        <dbReference type="ARBA" id="ARBA00022989"/>
    </source>
</evidence>
<feature type="transmembrane region" description="Helical" evidence="11">
    <location>
        <begin position="78"/>
        <end position="98"/>
    </location>
</feature>
<feature type="transmembrane region" description="Helical" evidence="11">
    <location>
        <begin position="266"/>
        <end position="290"/>
    </location>
</feature>
<evidence type="ECO:0000256" key="4">
    <source>
        <dbReference type="ARBA" id="ARBA00022692"/>
    </source>
</evidence>
<evidence type="ECO:0000313" key="15">
    <source>
        <dbReference type="Proteomes" id="UP001183535"/>
    </source>
</evidence>
<keyword evidence="8 11" id="KW-0472">Membrane</keyword>
<keyword evidence="3" id="KW-1003">Cell membrane</keyword>
<accession>A0ABD5EFI4</accession>
<feature type="domain" description="ABC transmembrane type-1" evidence="13">
    <location>
        <begin position="45"/>
        <end position="326"/>
    </location>
</feature>
<dbReference type="Proteomes" id="UP001183535">
    <property type="component" value="Unassembled WGS sequence"/>
</dbReference>
<evidence type="ECO:0000256" key="3">
    <source>
        <dbReference type="ARBA" id="ARBA00022475"/>
    </source>
</evidence>
<evidence type="ECO:0000256" key="6">
    <source>
        <dbReference type="ARBA" id="ARBA00022840"/>
    </source>
</evidence>
<dbReference type="SUPFAM" id="SSF90123">
    <property type="entry name" value="ABC transporter transmembrane region"/>
    <property type="match status" value="1"/>
</dbReference>
<feature type="compositionally biased region" description="Low complexity" evidence="10">
    <location>
        <begin position="698"/>
        <end position="708"/>
    </location>
</feature>
<dbReference type="InterPro" id="IPR003439">
    <property type="entry name" value="ABC_transporter-like_ATP-bd"/>
</dbReference>
<feature type="region of interest" description="Disordered" evidence="10">
    <location>
        <begin position="612"/>
        <end position="708"/>
    </location>
</feature>
<dbReference type="Pfam" id="PF00664">
    <property type="entry name" value="ABC_membrane"/>
    <property type="match status" value="1"/>
</dbReference>
<dbReference type="FunFam" id="1.20.1560.10:FF:000079">
    <property type="entry name" value="ABC transporter ATP-binding protein"/>
    <property type="match status" value="1"/>
</dbReference>
<keyword evidence="7 11" id="KW-1133">Transmembrane helix</keyword>
<dbReference type="Gene3D" id="3.40.50.300">
    <property type="entry name" value="P-loop containing nucleotide triphosphate hydrolases"/>
    <property type="match status" value="1"/>
</dbReference>
<evidence type="ECO:0000256" key="10">
    <source>
        <dbReference type="SAM" id="MobiDB-lite"/>
    </source>
</evidence>
<comment type="similarity">
    <text evidence="9">Belongs to the ABC transporter superfamily. Lipid exporter (TC 3.A.1.106) family.</text>
</comment>
<organism evidence="14 15">
    <name type="scientific">Streptomyces doudnae</name>
    <dbReference type="NCBI Taxonomy" id="3075536"/>
    <lineage>
        <taxon>Bacteria</taxon>
        <taxon>Bacillati</taxon>
        <taxon>Actinomycetota</taxon>
        <taxon>Actinomycetes</taxon>
        <taxon>Kitasatosporales</taxon>
        <taxon>Streptomycetaceae</taxon>
        <taxon>Streptomyces</taxon>
    </lineage>
</organism>
<evidence type="ECO:0000256" key="5">
    <source>
        <dbReference type="ARBA" id="ARBA00022741"/>
    </source>
</evidence>
<dbReference type="SMART" id="SM00382">
    <property type="entry name" value="AAA"/>
    <property type="match status" value="1"/>
</dbReference>
<feature type="transmembrane region" description="Helical" evidence="11">
    <location>
        <begin position="44"/>
        <end position="66"/>
    </location>
</feature>
<sequence length="708" mass="74111">METTAWTQLHSVMNARDASRPFARATLRRIAAFTAPHRPRITRFVLLGVVTALLAVATPVLAGRVVDAIVTGGDEGTVVRLALLIAVIAVAEAALGLLGRRLSAALGEGLILDLRTAVFDHVQRMPVAFFTRTRTGALVSRLNNDVIGAQRAFSNTLSGVVSNLVTLVLTLGVMLTLSWQITLLALALLPVFVVPARRMGGRMARMQREAATLDAAMGTRMTERFSAPGATLVKLFGRPAQESEEFAARARRVRDIGVRTATAQTAFITSLTLVSSLALALVYGLGGWFALRGTLEPGAVVSLALLLTRLYAPLTALAGARVEVMSALVSFERVFEVLDLRPLIEERPDARDVPEGPVSVAFEDVRFAYPSADQVSLASLEEVAALDTRGGEEVLRGVSFHAAPGTTTALVGSSGAGKSTIAQLLPRLYDVDGGAVRIGGTDVRDLTADSLRATVGMVTQDGHLFHDTVRANLLLSRPAATEPEIWDALRRARLDTLVRDLPDGLDTVAGERGYRLSGGERQRLTIARLLLAEQRVVILDEATAHLDNTSEAAVQEALAEALEGRTALVVAHRLSTIRSADQILVVEAGRIVERGRHEELLAAGGRYAELHRARSTAAPDAEESPGGAEGTTGETGGVEGTAGEAGGAEDTVGVADGVEDMVGKAGGAEDTVGNAGGVEDTVGKAGGVEGDAGEGRDVAVGSSSGSAV</sequence>
<dbReference type="SUPFAM" id="SSF52540">
    <property type="entry name" value="P-loop containing nucleoside triphosphate hydrolases"/>
    <property type="match status" value="1"/>
</dbReference>
<dbReference type="InterPro" id="IPR039421">
    <property type="entry name" value="Type_1_exporter"/>
</dbReference>
<evidence type="ECO:0000256" key="1">
    <source>
        <dbReference type="ARBA" id="ARBA00004651"/>
    </source>
</evidence>
<feature type="transmembrane region" description="Helical" evidence="11">
    <location>
        <begin position="152"/>
        <end position="171"/>
    </location>
</feature>
<evidence type="ECO:0000256" key="2">
    <source>
        <dbReference type="ARBA" id="ARBA00022448"/>
    </source>
</evidence>
<dbReference type="PROSITE" id="PS00211">
    <property type="entry name" value="ABC_TRANSPORTER_1"/>
    <property type="match status" value="1"/>
</dbReference>
<dbReference type="InterPro" id="IPR027417">
    <property type="entry name" value="P-loop_NTPase"/>
</dbReference>
<dbReference type="PROSITE" id="PS50929">
    <property type="entry name" value="ABC_TM1F"/>
    <property type="match status" value="1"/>
</dbReference>
<dbReference type="PANTHER" id="PTHR43394:SF1">
    <property type="entry name" value="ATP-BINDING CASSETTE SUB-FAMILY B MEMBER 10, MITOCHONDRIAL"/>
    <property type="match status" value="1"/>
</dbReference>
<evidence type="ECO:0000313" key="14">
    <source>
        <dbReference type="EMBL" id="MDT0433441.1"/>
    </source>
</evidence>